<evidence type="ECO:0000256" key="2">
    <source>
        <dbReference type="ARBA" id="ARBA00022692"/>
    </source>
</evidence>
<feature type="transmembrane region" description="Helical" evidence="5">
    <location>
        <begin position="280"/>
        <end position="299"/>
    </location>
</feature>
<feature type="transmembrane region" description="Helical" evidence="5">
    <location>
        <begin position="142"/>
        <end position="161"/>
    </location>
</feature>
<feature type="transmembrane region" description="Helical" evidence="5">
    <location>
        <begin position="20"/>
        <end position="42"/>
    </location>
</feature>
<keyword evidence="7" id="KW-1185">Reference proteome</keyword>
<evidence type="ECO:0000256" key="3">
    <source>
        <dbReference type="ARBA" id="ARBA00022989"/>
    </source>
</evidence>
<comment type="caution">
    <text evidence="6">The sequence shown here is derived from an EMBL/GenBank/DDBJ whole genome shotgun (WGS) entry which is preliminary data.</text>
</comment>
<name>A0ABT3PY30_9BACT</name>
<dbReference type="InterPro" id="IPR000537">
    <property type="entry name" value="UbiA_prenyltransferase"/>
</dbReference>
<feature type="transmembrane region" description="Helical" evidence="5">
    <location>
        <begin position="167"/>
        <end position="192"/>
    </location>
</feature>
<feature type="transmembrane region" description="Helical" evidence="5">
    <location>
        <begin position="113"/>
        <end position="130"/>
    </location>
</feature>
<feature type="transmembrane region" description="Helical" evidence="5">
    <location>
        <begin position="48"/>
        <end position="71"/>
    </location>
</feature>
<feature type="transmembrane region" description="Helical" evidence="5">
    <location>
        <begin position="213"/>
        <end position="234"/>
    </location>
</feature>
<gene>
    <name evidence="6" type="ORF">LQ318_07530</name>
</gene>
<dbReference type="Pfam" id="PF01040">
    <property type="entry name" value="UbiA"/>
    <property type="match status" value="1"/>
</dbReference>
<reference evidence="6 7" key="1">
    <citation type="submission" date="2021-11" db="EMBL/GenBank/DDBJ databases">
        <title>Aliifidinibius sp. nov., a new bacterium isolated from saline soil.</title>
        <authorList>
            <person name="Galisteo C."/>
            <person name="De La Haba R."/>
            <person name="Sanchez-Porro C."/>
            <person name="Ventosa A."/>
        </authorList>
    </citation>
    <scope>NUCLEOTIDE SEQUENCE [LARGE SCALE GENOMIC DNA]</scope>
    <source>
        <strain evidence="6 7">KACC 190600</strain>
    </source>
</reference>
<keyword evidence="4 5" id="KW-0472">Membrane</keyword>
<dbReference type="Proteomes" id="UP001207337">
    <property type="component" value="Unassembled WGS sequence"/>
</dbReference>
<proteinExistence type="predicted"/>
<evidence type="ECO:0000256" key="1">
    <source>
        <dbReference type="ARBA" id="ARBA00004141"/>
    </source>
</evidence>
<protein>
    <submittedName>
        <fullName evidence="6">UbiA family prenyltransferase</fullName>
    </submittedName>
</protein>
<evidence type="ECO:0000313" key="6">
    <source>
        <dbReference type="EMBL" id="MCW9712751.1"/>
    </source>
</evidence>
<evidence type="ECO:0000256" key="5">
    <source>
        <dbReference type="SAM" id="Phobius"/>
    </source>
</evidence>
<comment type="subcellular location">
    <subcellularLocation>
        <location evidence="1">Membrane</location>
        <topology evidence="1">Multi-pass membrane protein</topology>
    </subcellularLocation>
</comment>
<dbReference type="EMBL" id="JAJNDC010000001">
    <property type="protein sequence ID" value="MCW9712751.1"/>
    <property type="molecule type" value="Genomic_DNA"/>
</dbReference>
<keyword evidence="3 5" id="KW-1133">Transmembrane helix</keyword>
<dbReference type="RefSeq" id="WP_265788941.1">
    <property type="nucleotide sequence ID" value="NZ_BAABRS010000001.1"/>
</dbReference>
<feature type="transmembrane region" description="Helical" evidence="5">
    <location>
        <begin position="240"/>
        <end position="259"/>
    </location>
</feature>
<organism evidence="6 7">
    <name type="scientific">Fodinibius salicampi</name>
    <dbReference type="NCBI Taxonomy" id="1920655"/>
    <lineage>
        <taxon>Bacteria</taxon>
        <taxon>Pseudomonadati</taxon>
        <taxon>Balneolota</taxon>
        <taxon>Balneolia</taxon>
        <taxon>Balneolales</taxon>
        <taxon>Balneolaceae</taxon>
        <taxon>Fodinibius</taxon>
    </lineage>
</organism>
<accession>A0ABT3PY30</accession>
<keyword evidence="2 5" id="KW-0812">Transmembrane</keyword>
<evidence type="ECO:0000256" key="4">
    <source>
        <dbReference type="ARBA" id="ARBA00023136"/>
    </source>
</evidence>
<evidence type="ECO:0000313" key="7">
    <source>
        <dbReference type="Proteomes" id="UP001207337"/>
    </source>
</evidence>
<sequence length="313" mass="35782">MPALKGDKTSRRTQIWHFLLHLRLHYQLFILSGPFLLGALLSENFNTGWFLVQFFNIHVLLFGGATAYNSFWDRDKGPIGGLTNPPEMTQWMWFASLLIQMIGLLIALPVGTFFVGIYVLSILLFWLYSSPWTRWKGHPHKSLFAIGISTGFNSVLMGYYATGFGPLYPSVWIAGVGATLILLSLYPISQLYQQEEDRDRGDRTFAISYGRHIVIRFFESTFILGLLLTALAITLRHLRLGLVFGVAGIIIGLLIHRELKKVLVQNKETDEYKSVMQIKYRTSLAFVSFLILALLAKHYDFLHSLPLVEWFMQ</sequence>